<organism evidence="2 3">
    <name type="scientific">Pleuronectes platessa</name>
    <name type="common">European plaice</name>
    <dbReference type="NCBI Taxonomy" id="8262"/>
    <lineage>
        <taxon>Eukaryota</taxon>
        <taxon>Metazoa</taxon>
        <taxon>Chordata</taxon>
        <taxon>Craniata</taxon>
        <taxon>Vertebrata</taxon>
        <taxon>Euteleostomi</taxon>
        <taxon>Actinopterygii</taxon>
        <taxon>Neopterygii</taxon>
        <taxon>Teleostei</taxon>
        <taxon>Neoteleostei</taxon>
        <taxon>Acanthomorphata</taxon>
        <taxon>Carangaria</taxon>
        <taxon>Pleuronectiformes</taxon>
        <taxon>Pleuronectoidei</taxon>
        <taxon>Pleuronectidae</taxon>
        <taxon>Pleuronectes</taxon>
    </lineage>
</organism>
<comment type="caution">
    <text evidence="2">The sequence shown here is derived from an EMBL/GenBank/DDBJ whole genome shotgun (WGS) entry which is preliminary data.</text>
</comment>
<dbReference type="Proteomes" id="UP001153269">
    <property type="component" value="Unassembled WGS sequence"/>
</dbReference>
<sequence>MREPSSLPDGVAALPLIHSNLAEEMREAISVYDELLSRLHFLCPSPPAALALRASYYSSGTGRIFRQREPCVTGSSLLNLLPQTGPPGCARKSKNGRGSDLLLQTQLLSVTKPTTSVQQRRSSGCQSGGAEGQQRSGVTGTPVSPTVAS</sequence>
<feature type="compositionally biased region" description="Polar residues" evidence="1">
    <location>
        <begin position="112"/>
        <end position="125"/>
    </location>
</feature>
<evidence type="ECO:0000313" key="3">
    <source>
        <dbReference type="Proteomes" id="UP001153269"/>
    </source>
</evidence>
<feature type="region of interest" description="Disordered" evidence="1">
    <location>
        <begin position="112"/>
        <end position="149"/>
    </location>
</feature>
<name>A0A9N7VYJ4_PLEPL</name>
<accession>A0A9N7VYJ4</accession>
<protein>
    <submittedName>
        <fullName evidence="2">Uncharacterized protein</fullName>
    </submittedName>
</protein>
<evidence type="ECO:0000313" key="2">
    <source>
        <dbReference type="EMBL" id="CAB1457568.1"/>
    </source>
</evidence>
<gene>
    <name evidence="2" type="ORF">PLEPLA_LOCUS45392</name>
</gene>
<evidence type="ECO:0000256" key="1">
    <source>
        <dbReference type="SAM" id="MobiDB-lite"/>
    </source>
</evidence>
<keyword evidence="3" id="KW-1185">Reference proteome</keyword>
<proteinExistence type="predicted"/>
<feature type="compositionally biased region" description="Polar residues" evidence="1">
    <location>
        <begin position="133"/>
        <end position="149"/>
    </location>
</feature>
<dbReference type="EMBL" id="CADEAL010004348">
    <property type="protein sequence ID" value="CAB1457568.1"/>
    <property type="molecule type" value="Genomic_DNA"/>
</dbReference>
<reference evidence="2" key="1">
    <citation type="submission" date="2020-03" db="EMBL/GenBank/DDBJ databases">
        <authorList>
            <person name="Weist P."/>
        </authorList>
    </citation>
    <scope>NUCLEOTIDE SEQUENCE</scope>
</reference>
<dbReference type="AlphaFoldDB" id="A0A9N7VYJ4"/>